<dbReference type="EMBL" id="BLKC01000039">
    <property type="protein sequence ID" value="GFF39822.1"/>
    <property type="molecule type" value="Genomic_DNA"/>
</dbReference>
<name>A0A8H3P1A5_9EURO</name>
<protein>
    <submittedName>
        <fullName evidence="4">Ankyrin repeat and KH domain-containing protein mask</fullName>
    </submittedName>
</protein>
<dbReference type="PANTHER" id="PTHR24189:SF50">
    <property type="entry name" value="ANKYRIN REPEAT AND SOCS BOX PROTEIN 2"/>
    <property type="match status" value="1"/>
</dbReference>
<dbReference type="PROSITE" id="PS50297">
    <property type="entry name" value="ANK_REP_REGION"/>
    <property type="match status" value="1"/>
</dbReference>
<evidence type="ECO:0000256" key="2">
    <source>
        <dbReference type="ARBA" id="ARBA00023043"/>
    </source>
</evidence>
<dbReference type="AlphaFoldDB" id="A0A8H3P1A5"/>
<sequence length="252" mass="27260">MEPDDAFLDAFLDACFAGELPKTQEALASGRLTANDLNEGLALATQMAHPEWMLFLGGDEVPQHPSVVRHFLDHGLDPNSRCSNGEPLLSLLNNPACARELLLRGADPNLTNQRGITPLVRAIVSTHEADTSLPELLLAHGAKLESDLLFTALGPRVRQGELMARFLLAKGLDPNTTSAEWGTPLHRAVYSYKPNLVKLLLEAGADPTAQSAGTQFRGKTPLQAAETLRHSNERQAILSLLQPWQAHGSVST</sequence>
<dbReference type="PROSITE" id="PS50088">
    <property type="entry name" value="ANK_REPEAT"/>
    <property type="match status" value="1"/>
</dbReference>
<comment type="caution">
    <text evidence="4">The sequence shown here is derived from an EMBL/GenBank/DDBJ whole genome shotgun (WGS) entry which is preliminary data.</text>
</comment>
<evidence type="ECO:0000256" key="3">
    <source>
        <dbReference type="PROSITE-ProRule" id="PRU00023"/>
    </source>
</evidence>
<dbReference type="Gene3D" id="1.25.40.20">
    <property type="entry name" value="Ankyrin repeat-containing domain"/>
    <property type="match status" value="2"/>
</dbReference>
<dbReference type="InterPro" id="IPR036770">
    <property type="entry name" value="Ankyrin_rpt-contain_sf"/>
</dbReference>
<accession>A0A8H3P1A5</accession>
<dbReference type="Proteomes" id="UP000465221">
    <property type="component" value="Unassembled WGS sequence"/>
</dbReference>
<dbReference type="InterPro" id="IPR002110">
    <property type="entry name" value="Ankyrin_rpt"/>
</dbReference>
<evidence type="ECO:0000313" key="5">
    <source>
        <dbReference type="Proteomes" id="UP000465221"/>
    </source>
</evidence>
<dbReference type="InterPro" id="IPR050745">
    <property type="entry name" value="Multifunctional_regulatory"/>
</dbReference>
<keyword evidence="2 3" id="KW-0040">ANK repeat</keyword>
<evidence type="ECO:0000256" key="1">
    <source>
        <dbReference type="ARBA" id="ARBA00022737"/>
    </source>
</evidence>
<dbReference type="PANTHER" id="PTHR24189">
    <property type="entry name" value="MYOTROPHIN"/>
    <property type="match status" value="1"/>
</dbReference>
<evidence type="ECO:0000313" key="4">
    <source>
        <dbReference type="EMBL" id="GFF39822.1"/>
    </source>
</evidence>
<reference evidence="4 5" key="1">
    <citation type="submission" date="2020-01" db="EMBL/GenBank/DDBJ databases">
        <title>Draft genome sequence of Aspergillus udagawae IFM 46972.</title>
        <authorList>
            <person name="Takahashi H."/>
            <person name="Yaguchi T."/>
        </authorList>
    </citation>
    <scope>NUCLEOTIDE SEQUENCE [LARGE SCALE GENOMIC DNA]</scope>
    <source>
        <strain evidence="4 5">IFM 46972</strain>
    </source>
</reference>
<feature type="repeat" description="ANK" evidence="3">
    <location>
        <begin position="180"/>
        <end position="212"/>
    </location>
</feature>
<keyword evidence="1" id="KW-0677">Repeat</keyword>
<organism evidence="4 5">
    <name type="scientific">Aspergillus udagawae</name>
    <dbReference type="NCBI Taxonomy" id="91492"/>
    <lineage>
        <taxon>Eukaryota</taxon>
        <taxon>Fungi</taxon>
        <taxon>Dikarya</taxon>
        <taxon>Ascomycota</taxon>
        <taxon>Pezizomycotina</taxon>
        <taxon>Eurotiomycetes</taxon>
        <taxon>Eurotiomycetidae</taxon>
        <taxon>Eurotiales</taxon>
        <taxon>Aspergillaceae</taxon>
        <taxon>Aspergillus</taxon>
        <taxon>Aspergillus subgen. Fumigati</taxon>
    </lineage>
</organism>
<dbReference type="SUPFAM" id="SSF48403">
    <property type="entry name" value="Ankyrin repeat"/>
    <property type="match status" value="1"/>
</dbReference>
<dbReference type="SMART" id="SM00248">
    <property type="entry name" value="ANK"/>
    <property type="match status" value="4"/>
</dbReference>
<dbReference type="Pfam" id="PF12796">
    <property type="entry name" value="Ank_2"/>
    <property type="match status" value="1"/>
</dbReference>
<gene>
    <name evidence="4" type="ORF">IFM46972_06007</name>
</gene>
<proteinExistence type="predicted"/>